<feature type="transmembrane region" description="Helical" evidence="1">
    <location>
        <begin position="93"/>
        <end position="113"/>
    </location>
</feature>
<evidence type="ECO:0000313" key="3">
    <source>
        <dbReference type="Proteomes" id="UP001310594"/>
    </source>
</evidence>
<reference evidence="2" key="1">
    <citation type="submission" date="2023-08" db="EMBL/GenBank/DDBJ databases">
        <title>Black Yeasts Isolated from many extreme environments.</title>
        <authorList>
            <person name="Coleine C."/>
            <person name="Stajich J.E."/>
            <person name="Selbmann L."/>
        </authorList>
    </citation>
    <scope>NUCLEOTIDE SEQUENCE</scope>
    <source>
        <strain evidence="2">CCFEE 5810</strain>
    </source>
</reference>
<comment type="caution">
    <text evidence="2">The sequence shown here is derived from an EMBL/GenBank/DDBJ whole genome shotgun (WGS) entry which is preliminary data.</text>
</comment>
<evidence type="ECO:0000313" key="2">
    <source>
        <dbReference type="EMBL" id="KAK5707738.1"/>
    </source>
</evidence>
<feature type="transmembrane region" description="Helical" evidence="1">
    <location>
        <begin position="119"/>
        <end position="138"/>
    </location>
</feature>
<dbReference type="AlphaFoldDB" id="A0AAN7WCM1"/>
<feature type="transmembrane region" description="Helical" evidence="1">
    <location>
        <begin position="31"/>
        <end position="50"/>
    </location>
</feature>
<proteinExistence type="predicted"/>
<keyword evidence="1" id="KW-0812">Transmembrane</keyword>
<keyword evidence="1" id="KW-1133">Transmembrane helix</keyword>
<protein>
    <submittedName>
        <fullName evidence="2">Uncharacterized protein</fullName>
    </submittedName>
</protein>
<accession>A0AAN7WCM1</accession>
<evidence type="ECO:0000256" key="1">
    <source>
        <dbReference type="SAM" id="Phobius"/>
    </source>
</evidence>
<sequence length="334" mass="37655">MKYRFNYTELVCHVAENADITGVLSRLSTQVVLGITIATVYALFATLRAYPNIAQVLRNIVLALNGVSVLYAIMLASVGLATRHQMNWFHARFLLDAPSFAANSVLFTALAVPGYFTRHWFIIPSIIVLFILMIASFMEWEKLYGAALIALPGCYDEMFLKDVHEYASIEFGVYVGICFVLAIFNPEIPHHVDIGHDNDDNDDNILWRWIKTTCRRWSTRIWNSLAVVALLALTIVTGYEMHYSSSDYRLLQRLLTDAAPVATFGQIIPLATVCIAVALTYAIHFDVNGRSRRQFSALSTRLAALVRRMRGQKIGSVADIELGLRDRHTVYDTR</sequence>
<gene>
    <name evidence="2" type="ORF">LTR97_000276</name>
</gene>
<feature type="transmembrane region" description="Helical" evidence="1">
    <location>
        <begin position="221"/>
        <end position="239"/>
    </location>
</feature>
<dbReference type="Proteomes" id="UP001310594">
    <property type="component" value="Unassembled WGS sequence"/>
</dbReference>
<name>A0AAN7WCM1_9PEZI</name>
<dbReference type="EMBL" id="JAVRQU010000001">
    <property type="protein sequence ID" value="KAK5707738.1"/>
    <property type="molecule type" value="Genomic_DNA"/>
</dbReference>
<keyword evidence="1" id="KW-0472">Membrane</keyword>
<feature type="transmembrane region" description="Helical" evidence="1">
    <location>
        <begin position="56"/>
        <end position="81"/>
    </location>
</feature>
<feature type="transmembrane region" description="Helical" evidence="1">
    <location>
        <begin position="259"/>
        <end position="283"/>
    </location>
</feature>
<organism evidence="2 3">
    <name type="scientific">Elasticomyces elasticus</name>
    <dbReference type="NCBI Taxonomy" id="574655"/>
    <lineage>
        <taxon>Eukaryota</taxon>
        <taxon>Fungi</taxon>
        <taxon>Dikarya</taxon>
        <taxon>Ascomycota</taxon>
        <taxon>Pezizomycotina</taxon>
        <taxon>Dothideomycetes</taxon>
        <taxon>Dothideomycetidae</taxon>
        <taxon>Mycosphaerellales</taxon>
        <taxon>Teratosphaeriaceae</taxon>
        <taxon>Elasticomyces</taxon>
    </lineage>
</organism>